<sequence length="333" mass="35755">MPHTFAHPFFAAPLKRLMPHTLRTSGLVLGSMAPDFEYFAAMEPYRTIGHTFAGFFFIHLPLCSAAALVMGRLLLPTLPLLLPSCGGLDRFAERLSMRPLRTAGDWLAFIASLFIGFLTHLFMDGWTHGHTVFTNRFAWLHAPGIGRFVVYESLQFVLSALGAAAIALYVFLRWRAFRSAESGGSRSPAHPPADKRRFRLIAAVVMAVVLAAKVVIDPPVNLPGAINVAPFTALVTGWMIAALTRHRPGAAWTALAALLIVMAGYNLAEAVLPKLLDMASAGRMREPALTACWIASLWCVSLIAAGCAAAARSSPPGSGGVKPGVPRDWTSAG</sequence>
<comment type="caution">
    <text evidence="3">The sequence shown here is derived from an EMBL/GenBank/DDBJ whole genome shotgun (WGS) entry which is preliminary data.</text>
</comment>
<feature type="transmembrane region" description="Helical" evidence="2">
    <location>
        <begin position="288"/>
        <end position="311"/>
    </location>
</feature>
<dbReference type="EMBL" id="CAJRAY010000038">
    <property type="protein sequence ID" value="CAG5085060.1"/>
    <property type="molecule type" value="Genomic_DNA"/>
</dbReference>
<keyword evidence="4" id="KW-1185">Reference proteome</keyword>
<feature type="transmembrane region" description="Helical" evidence="2">
    <location>
        <begin position="250"/>
        <end position="268"/>
    </location>
</feature>
<evidence type="ECO:0000313" key="3">
    <source>
        <dbReference type="EMBL" id="CAG5085060.1"/>
    </source>
</evidence>
<reference evidence="3 4" key="1">
    <citation type="submission" date="2021-04" db="EMBL/GenBank/DDBJ databases">
        <authorList>
            <person name="Rakotoarivonina H."/>
        </authorList>
    </citation>
    <scope>NUCLEOTIDE SEQUENCE [LARGE SCALE GENOMIC DNA]</scope>
    <source>
        <strain evidence="3 4">XE</strain>
    </source>
</reference>
<keyword evidence="2" id="KW-1133">Transmembrane helix</keyword>
<gene>
    <name evidence="3" type="primary">txxe 952</name>
    <name evidence="3" type="ORF">TXXE_08500</name>
</gene>
<dbReference type="Pfam" id="PF13803">
    <property type="entry name" value="DUF4184"/>
    <property type="match status" value="1"/>
</dbReference>
<dbReference type="InterPro" id="IPR025238">
    <property type="entry name" value="DUF4184"/>
</dbReference>
<proteinExistence type="predicted"/>
<feature type="region of interest" description="Disordered" evidence="1">
    <location>
        <begin position="311"/>
        <end position="333"/>
    </location>
</feature>
<feature type="transmembrane region" description="Helical" evidence="2">
    <location>
        <begin position="198"/>
        <end position="216"/>
    </location>
</feature>
<feature type="transmembrane region" description="Helical" evidence="2">
    <location>
        <begin position="52"/>
        <end position="82"/>
    </location>
</feature>
<evidence type="ECO:0000256" key="1">
    <source>
        <dbReference type="SAM" id="MobiDB-lite"/>
    </source>
</evidence>
<accession>A0ABN7RVW3</accession>
<name>A0ABN7RVW3_THEXY</name>
<dbReference type="Proteomes" id="UP000681526">
    <property type="component" value="Unassembled WGS sequence"/>
</dbReference>
<evidence type="ECO:0000256" key="2">
    <source>
        <dbReference type="SAM" id="Phobius"/>
    </source>
</evidence>
<feature type="transmembrane region" description="Helical" evidence="2">
    <location>
        <begin position="156"/>
        <end position="177"/>
    </location>
</feature>
<protein>
    <recommendedName>
        <fullName evidence="5">DUF4184 domain-containing protein</fullName>
    </recommendedName>
</protein>
<dbReference type="RefSeq" id="WP_015254452.1">
    <property type="nucleotide sequence ID" value="NZ_CAJRAY010000038.1"/>
</dbReference>
<organism evidence="3 4">
    <name type="scientific">Thermobacillus xylanilyticus</name>
    <dbReference type="NCBI Taxonomy" id="76633"/>
    <lineage>
        <taxon>Bacteria</taxon>
        <taxon>Bacillati</taxon>
        <taxon>Bacillota</taxon>
        <taxon>Bacilli</taxon>
        <taxon>Bacillales</taxon>
        <taxon>Paenibacillaceae</taxon>
        <taxon>Thermobacillus</taxon>
    </lineage>
</organism>
<evidence type="ECO:0000313" key="4">
    <source>
        <dbReference type="Proteomes" id="UP000681526"/>
    </source>
</evidence>
<evidence type="ECO:0008006" key="5">
    <source>
        <dbReference type="Google" id="ProtNLM"/>
    </source>
</evidence>
<feature type="transmembrane region" description="Helical" evidence="2">
    <location>
        <begin position="222"/>
        <end position="243"/>
    </location>
</feature>
<keyword evidence="2" id="KW-0472">Membrane</keyword>
<keyword evidence="2" id="KW-0812">Transmembrane</keyword>
<feature type="transmembrane region" description="Helical" evidence="2">
    <location>
        <begin position="103"/>
        <end position="123"/>
    </location>
</feature>